<name>A0A1I7YEQ2_9BILA</name>
<dbReference type="AlphaFoldDB" id="A0A1I7YEQ2"/>
<keyword evidence="2" id="KW-1185">Reference proteome</keyword>
<dbReference type="Proteomes" id="UP000095287">
    <property type="component" value="Unplaced"/>
</dbReference>
<proteinExistence type="predicted"/>
<feature type="region of interest" description="Disordered" evidence="1">
    <location>
        <begin position="105"/>
        <end position="130"/>
    </location>
</feature>
<organism evidence="2 3">
    <name type="scientific">Steinernema glaseri</name>
    <dbReference type="NCBI Taxonomy" id="37863"/>
    <lineage>
        <taxon>Eukaryota</taxon>
        <taxon>Metazoa</taxon>
        <taxon>Ecdysozoa</taxon>
        <taxon>Nematoda</taxon>
        <taxon>Chromadorea</taxon>
        <taxon>Rhabditida</taxon>
        <taxon>Tylenchina</taxon>
        <taxon>Panagrolaimomorpha</taxon>
        <taxon>Strongyloidoidea</taxon>
        <taxon>Steinernematidae</taxon>
        <taxon>Steinernema</taxon>
    </lineage>
</organism>
<dbReference type="WBParaSite" id="L893_g15573.t1">
    <property type="protein sequence ID" value="L893_g15573.t1"/>
    <property type="gene ID" value="L893_g15573"/>
</dbReference>
<evidence type="ECO:0000313" key="2">
    <source>
        <dbReference type="Proteomes" id="UP000095287"/>
    </source>
</evidence>
<sequence>MTNSLLPNTSQGPPTRSTPPPNNPWLRATRKIKIYDSLLDASTENYRNPRLEHSIMPVGRVPRFRKCPNPRGDVRVIAPKTGPLPRRTNGVAAPRRICWLSLRGAAGPTDGSGQGSGRERYISGLELSKG</sequence>
<protein>
    <submittedName>
        <fullName evidence="3">Uncharacterized protein</fullName>
    </submittedName>
</protein>
<evidence type="ECO:0000313" key="3">
    <source>
        <dbReference type="WBParaSite" id="L893_g15573.t1"/>
    </source>
</evidence>
<reference evidence="3" key="1">
    <citation type="submission" date="2016-11" db="UniProtKB">
        <authorList>
            <consortium name="WormBaseParasite"/>
        </authorList>
    </citation>
    <scope>IDENTIFICATION</scope>
</reference>
<feature type="compositionally biased region" description="Polar residues" evidence="1">
    <location>
        <begin position="1"/>
        <end position="12"/>
    </location>
</feature>
<feature type="region of interest" description="Disordered" evidence="1">
    <location>
        <begin position="1"/>
        <end position="26"/>
    </location>
</feature>
<accession>A0A1I7YEQ2</accession>
<evidence type="ECO:0000256" key="1">
    <source>
        <dbReference type="SAM" id="MobiDB-lite"/>
    </source>
</evidence>